<dbReference type="AlphaFoldDB" id="A0A8J7DE01"/>
<dbReference type="InterPro" id="IPR005467">
    <property type="entry name" value="His_kinase_dom"/>
</dbReference>
<dbReference type="SMART" id="SM00388">
    <property type="entry name" value="HisKA"/>
    <property type="match status" value="1"/>
</dbReference>
<gene>
    <name evidence="10" type="ORF">IQ276_29320</name>
</gene>
<feature type="domain" description="Response regulatory" evidence="9">
    <location>
        <begin position="12"/>
        <end position="128"/>
    </location>
</feature>
<dbReference type="GO" id="GO:0000155">
    <property type="term" value="F:phosphorelay sensor kinase activity"/>
    <property type="evidence" value="ECO:0007669"/>
    <property type="project" value="InterPro"/>
</dbReference>
<accession>A0A8J7DE01</accession>
<proteinExistence type="predicted"/>
<sequence>MHLNQTNHHKKNILVVDDTPDNLRLLSAMLTAQGFEVRKALNGKMALTACQMVLPDVILLDINMPGMDGYQVCQQLKADDKTCEIPVIFISALDDVVDKAKAFDDGGVDYIAKPFHGAEVVLRIENQINLRLLQVKLQEKNFLLQEALDNLKAAQVQQIQNEKMVALGQLVAGIAHEINNPISFIYGNLQYAGQYVQDLVNIIEVYQQEYPKHSPKVEQIAEDIDLNFVIKDLQNLIGAMYRGSNRIRKIVLALQNFSRHDESQMKRVNIHEGIENTLVMLQHRLKETLNRPAIIIVKNYGNLPLVTCYASELNQVFMHLLNNAIDALEKGVGSGQWGDEGIRGQEDKGTREQGDKSNDPCLMPQIQIYTEVTNSNMVKIAIADNGVGIQESLRSRLFDPFFTTKPVGKGSGLGLSISYQIIVQKHRGEITCTSSVGKGAEFAIEIPIEQSEH</sequence>
<dbReference type="Gene3D" id="3.40.50.2300">
    <property type="match status" value="1"/>
</dbReference>
<feature type="region of interest" description="Disordered" evidence="7">
    <location>
        <begin position="334"/>
        <end position="360"/>
    </location>
</feature>
<dbReference type="SUPFAM" id="SSF52172">
    <property type="entry name" value="CheY-like"/>
    <property type="match status" value="1"/>
</dbReference>
<dbReference type="InterPro" id="IPR036890">
    <property type="entry name" value="HATPase_C_sf"/>
</dbReference>
<dbReference type="SUPFAM" id="SSF47384">
    <property type="entry name" value="Homodimeric domain of signal transducing histidine kinase"/>
    <property type="match status" value="1"/>
</dbReference>
<dbReference type="InterPro" id="IPR001789">
    <property type="entry name" value="Sig_transdc_resp-reg_receiver"/>
</dbReference>
<evidence type="ECO:0000259" key="8">
    <source>
        <dbReference type="PROSITE" id="PS50109"/>
    </source>
</evidence>
<feature type="modified residue" description="4-aspartylphosphate" evidence="6">
    <location>
        <position position="61"/>
    </location>
</feature>
<keyword evidence="11" id="KW-1185">Reference proteome</keyword>
<evidence type="ECO:0000256" key="6">
    <source>
        <dbReference type="PROSITE-ProRule" id="PRU00169"/>
    </source>
</evidence>
<keyword evidence="5" id="KW-0902">Two-component regulatory system</keyword>
<keyword evidence="3 6" id="KW-0597">Phosphoprotein</keyword>
<dbReference type="InterPro" id="IPR011006">
    <property type="entry name" value="CheY-like_superfamily"/>
</dbReference>
<keyword evidence="4" id="KW-0418">Kinase</keyword>
<organism evidence="10 11">
    <name type="scientific">Desmonostoc muscorum LEGE 12446</name>
    <dbReference type="NCBI Taxonomy" id="1828758"/>
    <lineage>
        <taxon>Bacteria</taxon>
        <taxon>Bacillati</taxon>
        <taxon>Cyanobacteriota</taxon>
        <taxon>Cyanophyceae</taxon>
        <taxon>Nostocales</taxon>
        <taxon>Nostocaceae</taxon>
        <taxon>Desmonostoc</taxon>
    </lineage>
</organism>
<feature type="domain" description="Histidine kinase" evidence="8">
    <location>
        <begin position="173"/>
        <end position="450"/>
    </location>
</feature>
<evidence type="ECO:0000313" key="11">
    <source>
        <dbReference type="Proteomes" id="UP000622533"/>
    </source>
</evidence>
<evidence type="ECO:0000256" key="4">
    <source>
        <dbReference type="ARBA" id="ARBA00022777"/>
    </source>
</evidence>
<evidence type="ECO:0000256" key="7">
    <source>
        <dbReference type="SAM" id="MobiDB-lite"/>
    </source>
</evidence>
<dbReference type="PANTHER" id="PTHR43065">
    <property type="entry name" value="SENSOR HISTIDINE KINASE"/>
    <property type="match status" value="1"/>
</dbReference>
<name>A0A8J7DE01_DESMC</name>
<dbReference type="CDD" id="cd19920">
    <property type="entry name" value="REC_PA4781-like"/>
    <property type="match status" value="1"/>
</dbReference>
<dbReference type="PROSITE" id="PS50109">
    <property type="entry name" value="HIS_KIN"/>
    <property type="match status" value="1"/>
</dbReference>
<dbReference type="PRINTS" id="PR00344">
    <property type="entry name" value="BCTRLSENSOR"/>
</dbReference>
<dbReference type="SMART" id="SM00387">
    <property type="entry name" value="HATPase_c"/>
    <property type="match status" value="1"/>
</dbReference>
<evidence type="ECO:0000256" key="5">
    <source>
        <dbReference type="ARBA" id="ARBA00023012"/>
    </source>
</evidence>
<evidence type="ECO:0000313" key="10">
    <source>
        <dbReference type="EMBL" id="MBE9026371.1"/>
    </source>
</evidence>
<comment type="catalytic activity">
    <reaction evidence="1">
        <text>ATP + protein L-histidine = ADP + protein N-phospho-L-histidine.</text>
        <dbReference type="EC" id="2.7.13.3"/>
    </reaction>
</comment>
<dbReference type="Proteomes" id="UP000622533">
    <property type="component" value="Unassembled WGS sequence"/>
</dbReference>
<feature type="compositionally biased region" description="Basic and acidic residues" evidence="7">
    <location>
        <begin position="340"/>
        <end position="358"/>
    </location>
</feature>
<keyword evidence="4" id="KW-0808">Transferase</keyword>
<dbReference type="EC" id="2.7.13.3" evidence="2"/>
<dbReference type="SUPFAM" id="SSF55874">
    <property type="entry name" value="ATPase domain of HSP90 chaperone/DNA topoisomerase II/histidine kinase"/>
    <property type="match status" value="1"/>
</dbReference>
<dbReference type="PANTHER" id="PTHR43065:SF50">
    <property type="entry name" value="HISTIDINE KINASE"/>
    <property type="match status" value="1"/>
</dbReference>
<dbReference type="Gene3D" id="3.30.565.10">
    <property type="entry name" value="Histidine kinase-like ATPase, C-terminal domain"/>
    <property type="match status" value="1"/>
</dbReference>
<dbReference type="Gene3D" id="1.10.287.130">
    <property type="match status" value="1"/>
</dbReference>
<evidence type="ECO:0000256" key="1">
    <source>
        <dbReference type="ARBA" id="ARBA00000085"/>
    </source>
</evidence>
<evidence type="ECO:0000259" key="9">
    <source>
        <dbReference type="PROSITE" id="PS50110"/>
    </source>
</evidence>
<dbReference type="Pfam" id="PF02518">
    <property type="entry name" value="HATPase_c"/>
    <property type="match status" value="1"/>
</dbReference>
<dbReference type="EMBL" id="JADEXS010000590">
    <property type="protein sequence ID" value="MBE9026371.1"/>
    <property type="molecule type" value="Genomic_DNA"/>
</dbReference>
<dbReference type="InterPro" id="IPR003594">
    <property type="entry name" value="HATPase_dom"/>
</dbReference>
<reference evidence="10" key="1">
    <citation type="submission" date="2020-10" db="EMBL/GenBank/DDBJ databases">
        <authorList>
            <person name="Castelo-Branco R."/>
            <person name="Eusebio N."/>
            <person name="Adriana R."/>
            <person name="Vieira A."/>
            <person name="Brugerolle De Fraissinette N."/>
            <person name="Rezende De Castro R."/>
            <person name="Schneider M.P."/>
            <person name="Vasconcelos V."/>
            <person name="Leao P.N."/>
        </authorList>
    </citation>
    <scope>NUCLEOTIDE SEQUENCE</scope>
    <source>
        <strain evidence="10">LEGE 12446</strain>
    </source>
</reference>
<dbReference type="InterPro" id="IPR036097">
    <property type="entry name" value="HisK_dim/P_sf"/>
</dbReference>
<evidence type="ECO:0000256" key="3">
    <source>
        <dbReference type="ARBA" id="ARBA00022553"/>
    </source>
</evidence>
<dbReference type="InterPro" id="IPR003661">
    <property type="entry name" value="HisK_dim/P_dom"/>
</dbReference>
<evidence type="ECO:0000256" key="2">
    <source>
        <dbReference type="ARBA" id="ARBA00012438"/>
    </source>
</evidence>
<protein>
    <recommendedName>
        <fullName evidence="2">histidine kinase</fullName>
        <ecNumber evidence="2">2.7.13.3</ecNumber>
    </recommendedName>
</protein>
<dbReference type="CDD" id="cd00082">
    <property type="entry name" value="HisKA"/>
    <property type="match status" value="1"/>
</dbReference>
<dbReference type="InterPro" id="IPR004358">
    <property type="entry name" value="Sig_transdc_His_kin-like_C"/>
</dbReference>
<dbReference type="SMART" id="SM00448">
    <property type="entry name" value="REC"/>
    <property type="match status" value="1"/>
</dbReference>
<dbReference type="PROSITE" id="PS50110">
    <property type="entry name" value="RESPONSE_REGULATORY"/>
    <property type="match status" value="1"/>
</dbReference>
<comment type="caution">
    <text evidence="10">The sequence shown here is derived from an EMBL/GenBank/DDBJ whole genome shotgun (WGS) entry which is preliminary data.</text>
</comment>
<dbReference type="Pfam" id="PF00072">
    <property type="entry name" value="Response_reg"/>
    <property type="match status" value="1"/>
</dbReference>